<feature type="region of interest" description="Disordered" evidence="5">
    <location>
        <begin position="302"/>
        <end position="326"/>
    </location>
</feature>
<feature type="region of interest" description="Disordered" evidence="5">
    <location>
        <begin position="1"/>
        <end position="40"/>
    </location>
</feature>
<protein>
    <recommendedName>
        <fullName evidence="6">MYND-type domain-containing protein</fullName>
    </recommendedName>
</protein>
<evidence type="ECO:0000256" key="3">
    <source>
        <dbReference type="ARBA" id="ARBA00022833"/>
    </source>
</evidence>
<keyword evidence="2 4" id="KW-0863">Zinc-finger</keyword>
<evidence type="ECO:0000313" key="7">
    <source>
        <dbReference type="EMBL" id="CAH0372899.1"/>
    </source>
</evidence>
<dbReference type="Proteomes" id="UP000789595">
    <property type="component" value="Unassembled WGS sequence"/>
</dbReference>
<feature type="compositionally biased region" description="Acidic residues" evidence="5">
    <location>
        <begin position="302"/>
        <end position="315"/>
    </location>
</feature>
<name>A0A8J2STQ4_9STRA</name>
<keyword evidence="1" id="KW-0479">Metal-binding</keyword>
<dbReference type="OrthoDB" id="207074at2759"/>
<evidence type="ECO:0000256" key="2">
    <source>
        <dbReference type="ARBA" id="ARBA00022771"/>
    </source>
</evidence>
<evidence type="ECO:0000259" key="6">
    <source>
        <dbReference type="PROSITE" id="PS50865"/>
    </source>
</evidence>
<dbReference type="GO" id="GO:0008270">
    <property type="term" value="F:zinc ion binding"/>
    <property type="evidence" value="ECO:0007669"/>
    <property type="project" value="UniProtKB-KW"/>
</dbReference>
<keyword evidence="8" id="KW-1185">Reference proteome</keyword>
<evidence type="ECO:0000256" key="4">
    <source>
        <dbReference type="PROSITE-ProRule" id="PRU00134"/>
    </source>
</evidence>
<dbReference type="SUPFAM" id="SSF144232">
    <property type="entry name" value="HIT/MYND zinc finger-like"/>
    <property type="match status" value="1"/>
</dbReference>
<evidence type="ECO:0000256" key="5">
    <source>
        <dbReference type="SAM" id="MobiDB-lite"/>
    </source>
</evidence>
<dbReference type="EMBL" id="CAKKNE010000004">
    <property type="protein sequence ID" value="CAH0372899.1"/>
    <property type="molecule type" value="Genomic_DNA"/>
</dbReference>
<reference evidence="7" key="1">
    <citation type="submission" date="2021-11" db="EMBL/GenBank/DDBJ databases">
        <authorList>
            <consortium name="Genoscope - CEA"/>
            <person name="William W."/>
        </authorList>
    </citation>
    <scope>NUCLEOTIDE SEQUENCE</scope>
</reference>
<evidence type="ECO:0000313" key="8">
    <source>
        <dbReference type="Proteomes" id="UP000789595"/>
    </source>
</evidence>
<proteinExistence type="predicted"/>
<evidence type="ECO:0000256" key="1">
    <source>
        <dbReference type="ARBA" id="ARBA00022723"/>
    </source>
</evidence>
<accession>A0A8J2STQ4</accession>
<dbReference type="PROSITE" id="PS01360">
    <property type="entry name" value="ZF_MYND_1"/>
    <property type="match status" value="1"/>
</dbReference>
<dbReference type="PROSITE" id="PS50865">
    <property type="entry name" value="ZF_MYND_2"/>
    <property type="match status" value="1"/>
</dbReference>
<organism evidence="7 8">
    <name type="scientific">Pelagomonas calceolata</name>
    <dbReference type="NCBI Taxonomy" id="35677"/>
    <lineage>
        <taxon>Eukaryota</taxon>
        <taxon>Sar</taxon>
        <taxon>Stramenopiles</taxon>
        <taxon>Ochrophyta</taxon>
        <taxon>Pelagophyceae</taxon>
        <taxon>Pelagomonadales</taxon>
        <taxon>Pelagomonadaceae</taxon>
        <taxon>Pelagomonas</taxon>
    </lineage>
</organism>
<comment type="caution">
    <text evidence="7">The sequence shown here is derived from an EMBL/GenBank/DDBJ whole genome shotgun (WGS) entry which is preliminary data.</text>
</comment>
<sequence>MYGTDYSRWDNIKDSDDDATAPAPAPMPPPQKPQSDQPLDPTNVAAMRELLHEIDDGRRPHLLAAIEWVEAARATLDRGEAVDDGQCPFDRGSEPWFWFLLLANKPHITLHGPHKPLLARHRSPREQCQVEGLMCAHCFAAGGLWQRTPLRRCSACCLAWYCGKECQRADRARHAAECRKGRKELRDAVRAAEARRLDGLLPANGDRPALRARHRLDGYGKSAMVLYEAAAVDDIYGVVTRPCHDANQRDRLKSGEAIFNVGDYADVVRDLVEAGLVTPLDYNGPLEEGRAFGRIEVVLPEPGEEEPEVVEEPALEEVSNKGTSNE</sequence>
<gene>
    <name evidence="7" type="ORF">PECAL_4P00590</name>
</gene>
<dbReference type="Pfam" id="PF01753">
    <property type="entry name" value="zf-MYND"/>
    <property type="match status" value="1"/>
</dbReference>
<dbReference type="InterPro" id="IPR002893">
    <property type="entry name" value="Znf_MYND"/>
</dbReference>
<keyword evidence="3" id="KW-0862">Zinc</keyword>
<feature type="domain" description="MYND-type" evidence="6">
    <location>
        <begin position="135"/>
        <end position="178"/>
    </location>
</feature>
<dbReference type="Gene3D" id="6.10.140.2220">
    <property type="match status" value="1"/>
</dbReference>
<dbReference type="AlphaFoldDB" id="A0A8J2STQ4"/>
<feature type="compositionally biased region" description="Pro residues" evidence="5">
    <location>
        <begin position="23"/>
        <end position="32"/>
    </location>
</feature>